<protein>
    <recommendedName>
        <fullName evidence="4">Peptidase M4 C-terminal domain-containing protein</fullName>
    </recommendedName>
</protein>
<evidence type="ECO:0000313" key="3">
    <source>
        <dbReference type="Proteomes" id="UP001549204"/>
    </source>
</evidence>
<sequence length="476" mass="50818">MAKAKGSMKTAKTEGSNSVSVWEDDPGTGVLVSRPIPDLSRKPLAFGFPKPAPKPSVYPPGAADFRYWTAAEALRRGADFWSARVPLTKWQVGATLKVILDEGVDLNAYYDRTALNFFHGHSPTGTVYSGESPDVVCHEMGHAVLDSFKPELWDVGSQEVAAFHESFADISAILSAIQLPSLRTSILEDTCGRLYRNSRLSRLAEQLGAAIRARHPDTVDADCLRNAVNSFAYQDPSTLPNSAPAAHLSSEPHSFSRVFTGAFFESLGTALSAKAQNPAMPTEAELLSVASDLAGILITAIKASPVVPNWYAQVAANMVIAAGSVDARYPPIIKAIYVRRLILSLHSAASIAHVPPARAAVAAPTTAQEDLAETALPADDYGISGVLFVKTPSQSCHFVALSAAGDLSSVQPLGAATAAQMFVDDLFCRGRVDYGKVVLPEARLDHGHNLKSHRLVMAPGGARLDRLLFDCGCRCQ</sequence>
<accession>A0ABV2GZ32</accession>
<reference evidence="2 3" key="1">
    <citation type="submission" date="2024-06" db="EMBL/GenBank/DDBJ databases">
        <title>Genomic Encyclopedia of Type Strains, Phase IV (KMG-IV): sequencing the most valuable type-strain genomes for metagenomic binning, comparative biology and taxonomic classification.</title>
        <authorList>
            <person name="Goeker M."/>
        </authorList>
    </citation>
    <scope>NUCLEOTIDE SEQUENCE [LARGE SCALE GENOMIC DNA]</scope>
    <source>
        <strain evidence="2 3">DSM 100022</strain>
    </source>
</reference>
<dbReference type="SUPFAM" id="SSF55486">
    <property type="entry name" value="Metalloproteases ('zincins'), catalytic domain"/>
    <property type="match status" value="1"/>
</dbReference>
<keyword evidence="3" id="KW-1185">Reference proteome</keyword>
<dbReference type="RefSeq" id="WP_263806787.1">
    <property type="nucleotide sequence ID" value="NZ_JBEPMC010000019.1"/>
</dbReference>
<gene>
    <name evidence="2" type="ORF">ABID19_006613</name>
</gene>
<dbReference type="EMBL" id="JBEPMC010000019">
    <property type="protein sequence ID" value="MET3583548.1"/>
    <property type="molecule type" value="Genomic_DNA"/>
</dbReference>
<dbReference type="Proteomes" id="UP001549204">
    <property type="component" value="Unassembled WGS sequence"/>
</dbReference>
<evidence type="ECO:0000313" key="2">
    <source>
        <dbReference type="EMBL" id="MET3583548.1"/>
    </source>
</evidence>
<evidence type="ECO:0000256" key="1">
    <source>
        <dbReference type="SAM" id="MobiDB-lite"/>
    </source>
</evidence>
<comment type="caution">
    <text evidence="2">The sequence shown here is derived from an EMBL/GenBank/DDBJ whole genome shotgun (WGS) entry which is preliminary data.</text>
</comment>
<feature type="region of interest" description="Disordered" evidence="1">
    <location>
        <begin position="1"/>
        <end position="22"/>
    </location>
</feature>
<evidence type="ECO:0008006" key="4">
    <source>
        <dbReference type="Google" id="ProtNLM"/>
    </source>
</evidence>
<name>A0ABV2GZ32_9HYPH</name>
<proteinExistence type="predicted"/>
<organism evidence="2 3">
    <name type="scientific">Mesorhizobium robiniae</name>
    <dbReference type="NCBI Taxonomy" id="559315"/>
    <lineage>
        <taxon>Bacteria</taxon>
        <taxon>Pseudomonadati</taxon>
        <taxon>Pseudomonadota</taxon>
        <taxon>Alphaproteobacteria</taxon>
        <taxon>Hyphomicrobiales</taxon>
        <taxon>Phyllobacteriaceae</taxon>
        <taxon>Mesorhizobium</taxon>
    </lineage>
</organism>